<gene>
    <name evidence="1" type="ORF">JIN81_17810</name>
</gene>
<reference evidence="1" key="1">
    <citation type="submission" date="2021-01" db="EMBL/GenBank/DDBJ databases">
        <title>Modified the classification status of verrucomicrobia.</title>
        <authorList>
            <person name="Feng X."/>
        </authorList>
    </citation>
    <scope>NUCLEOTIDE SEQUENCE</scope>
    <source>
        <strain evidence="1">KCTC 22201</strain>
    </source>
</reference>
<organism evidence="1 2">
    <name type="scientific">Haloferula rosea</name>
    <dbReference type="NCBI Taxonomy" id="490093"/>
    <lineage>
        <taxon>Bacteria</taxon>
        <taxon>Pseudomonadati</taxon>
        <taxon>Verrucomicrobiota</taxon>
        <taxon>Verrucomicrobiia</taxon>
        <taxon>Verrucomicrobiales</taxon>
        <taxon>Verrucomicrobiaceae</taxon>
        <taxon>Haloferula</taxon>
    </lineage>
</organism>
<dbReference type="Proteomes" id="UP000658278">
    <property type="component" value="Unassembled WGS sequence"/>
</dbReference>
<comment type="caution">
    <text evidence="1">The sequence shown here is derived from an EMBL/GenBank/DDBJ whole genome shotgun (WGS) entry which is preliminary data.</text>
</comment>
<sequence>MDTVRSEKEERPVILERNLEWGEDYFNLSDSVNIPEEALDIQALEQLFGAEFSIVTPFYVNQHREIACCPVVFGDNTYLVTTPLPVGSRNNSVWGLDFYIREPEKPNPDTDMSISFQFDSYRRLVSIAYRGGVFGSTRQHFVDPTTIEPSVQLAATVRQSMYRALKGDGHPNSHWRRFPNFAEKFILAVDNSIDRK</sequence>
<evidence type="ECO:0000313" key="2">
    <source>
        <dbReference type="Proteomes" id="UP000658278"/>
    </source>
</evidence>
<dbReference type="RefSeq" id="WP_200283163.1">
    <property type="nucleotide sequence ID" value="NZ_JAENII010000020.1"/>
</dbReference>
<dbReference type="EMBL" id="JAENII010000020">
    <property type="protein sequence ID" value="MBK1828896.1"/>
    <property type="molecule type" value="Genomic_DNA"/>
</dbReference>
<accession>A0A934RGQ4</accession>
<evidence type="ECO:0000313" key="1">
    <source>
        <dbReference type="EMBL" id="MBK1828896.1"/>
    </source>
</evidence>
<keyword evidence="2" id="KW-1185">Reference proteome</keyword>
<protein>
    <submittedName>
        <fullName evidence="1">Uncharacterized protein</fullName>
    </submittedName>
</protein>
<name>A0A934RGQ4_9BACT</name>
<dbReference type="AlphaFoldDB" id="A0A934RGQ4"/>
<proteinExistence type="predicted"/>